<sequence>MIHTTTPARTESLRYKREAVKSTESASNDDKVPVMKDVGTWTPSRKQQLSLEHLKSKFTAKSSIMDINIAANHASMNVNALPWQQYSLPIEQHRLSTAPKDYTSMLNELNVTHAVMAASTFEPMNFVEAEQLVQRFQHLRQLVDATYSRIRIQTDIHRAAATAFKLDQSSAADFIQDICQSSQQTALLVDELYFTSQSAHRKETRYLEHLVGTLVTAIQQQCQSPQEDIHRILTKILIKLESTVNYFDDTPEHQQAPTLTSTPTSSSSSSSSASSISSSSAFTQANSVDTSSSTVYTINEDTPTSTLYQKIEDTFDKLARQLKQKQELLGIMEIQSNTHEELVRQRERSASLVLELERSRSKRQLIAKNQEKDMIVLRDQLMQETMRRQSLQDRVTSLEHTLKSKEAEISKLKSQPPTIKEEENHTSCQIQIEQLQKKLQHKKEITLEEGKNKEKEHLSLQQQLHVINQRSAQLEQTIKEQHERELAWSCQKKNILDQCQQVVKTEFTDCEGAVGSTIAYLTERQQKRAQDSMASAPEESHLQHQLTRLKQEFDQAKKTFTTRESAFILQSASTEAELERILKEYHRLTRNIVDFNNERKKFIDEIHVLHQDKQLLEKRICDDKVSTINESSLRKEFRSLMASVKDKHTKAILQELEKQRQLEQELRDIKSDIEMKRWEKVDVAVQTHYFDSI</sequence>
<dbReference type="EMBL" id="DF836365">
    <property type="protein sequence ID" value="GAN04887.1"/>
    <property type="molecule type" value="Genomic_DNA"/>
</dbReference>
<name>A0A0C9MNR0_9FUNG</name>
<keyword evidence="1" id="KW-0175">Coiled coil</keyword>
<accession>A0A0C9MNR0</accession>
<evidence type="ECO:0000313" key="4">
    <source>
        <dbReference type="Proteomes" id="UP000053815"/>
    </source>
</evidence>
<feature type="coiled-coil region" evidence="1">
    <location>
        <begin position="539"/>
        <end position="598"/>
    </location>
</feature>
<keyword evidence="4" id="KW-1185">Reference proteome</keyword>
<dbReference type="OrthoDB" id="5569911at2759"/>
<feature type="compositionally biased region" description="Basic and acidic residues" evidence="2">
    <location>
        <begin position="11"/>
        <end position="21"/>
    </location>
</feature>
<dbReference type="STRING" id="91626.A0A0C9MNR0"/>
<evidence type="ECO:0000313" key="3">
    <source>
        <dbReference type="EMBL" id="GAN04887.1"/>
    </source>
</evidence>
<reference evidence="3" key="1">
    <citation type="submission" date="2014-09" db="EMBL/GenBank/DDBJ databases">
        <title>Draft genome sequence of an oleaginous Mucoromycotina fungus Mucor ambiguus NBRC6742.</title>
        <authorList>
            <person name="Takeda I."/>
            <person name="Yamane N."/>
            <person name="Morita T."/>
            <person name="Tamano K."/>
            <person name="Machida M."/>
            <person name="Baker S."/>
            <person name="Koike H."/>
        </authorList>
    </citation>
    <scope>NUCLEOTIDE SEQUENCE</scope>
    <source>
        <strain evidence="3">NBRC 6742</strain>
    </source>
</reference>
<evidence type="ECO:0000256" key="1">
    <source>
        <dbReference type="SAM" id="Coils"/>
    </source>
</evidence>
<evidence type="ECO:0008006" key="5">
    <source>
        <dbReference type="Google" id="ProtNLM"/>
    </source>
</evidence>
<protein>
    <recommendedName>
        <fullName evidence="5">Up-regulated during septation protein 1 domain-containing protein</fullName>
    </recommendedName>
</protein>
<feature type="region of interest" description="Disordered" evidence="2">
    <location>
        <begin position="1"/>
        <end position="35"/>
    </location>
</feature>
<gene>
    <name evidence="3" type="ORF">MAM1_0076d04353</name>
</gene>
<feature type="region of interest" description="Disordered" evidence="2">
    <location>
        <begin position="249"/>
        <end position="279"/>
    </location>
</feature>
<proteinExistence type="predicted"/>
<feature type="compositionally biased region" description="Low complexity" evidence="2">
    <location>
        <begin position="260"/>
        <end position="279"/>
    </location>
</feature>
<feature type="coiled-coil region" evidence="1">
    <location>
        <begin position="645"/>
        <end position="679"/>
    </location>
</feature>
<organism evidence="3">
    <name type="scientific">Mucor ambiguus</name>
    <dbReference type="NCBI Taxonomy" id="91626"/>
    <lineage>
        <taxon>Eukaryota</taxon>
        <taxon>Fungi</taxon>
        <taxon>Fungi incertae sedis</taxon>
        <taxon>Mucoromycota</taxon>
        <taxon>Mucoromycotina</taxon>
        <taxon>Mucoromycetes</taxon>
        <taxon>Mucorales</taxon>
        <taxon>Mucorineae</taxon>
        <taxon>Mucoraceae</taxon>
        <taxon>Mucor</taxon>
    </lineage>
</organism>
<dbReference type="AlphaFoldDB" id="A0A0C9MNR0"/>
<dbReference type="Proteomes" id="UP000053815">
    <property type="component" value="Unassembled WGS sequence"/>
</dbReference>
<feature type="coiled-coil region" evidence="1">
    <location>
        <begin position="388"/>
        <end position="415"/>
    </location>
</feature>
<evidence type="ECO:0000256" key="2">
    <source>
        <dbReference type="SAM" id="MobiDB-lite"/>
    </source>
</evidence>